<dbReference type="InterPro" id="IPR020625">
    <property type="entry name" value="Schiff_base-form_aldolases_AS"/>
</dbReference>
<dbReference type="Proteomes" id="UP000294739">
    <property type="component" value="Unassembled WGS sequence"/>
</dbReference>
<proteinExistence type="predicted"/>
<feature type="region of interest" description="Disordered" evidence="3">
    <location>
        <begin position="142"/>
        <end position="164"/>
    </location>
</feature>
<keyword evidence="5" id="KW-1185">Reference proteome</keyword>
<organism evidence="4 5">
    <name type="scientific">Jiangella asiatica</name>
    <dbReference type="NCBI Taxonomy" id="2530372"/>
    <lineage>
        <taxon>Bacteria</taxon>
        <taxon>Bacillati</taxon>
        <taxon>Actinomycetota</taxon>
        <taxon>Actinomycetes</taxon>
        <taxon>Jiangellales</taxon>
        <taxon>Jiangellaceae</taxon>
        <taxon>Jiangella</taxon>
    </lineage>
</organism>
<dbReference type="SUPFAM" id="SSF51569">
    <property type="entry name" value="Aldolase"/>
    <property type="match status" value="1"/>
</dbReference>
<evidence type="ECO:0000256" key="1">
    <source>
        <dbReference type="ARBA" id="ARBA00023239"/>
    </source>
</evidence>
<keyword evidence="1" id="KW-0456">Lyase</keyword>
<gene>
    <name evidence="4" type="ORF">E1269_15180</name>
</gene>
<dbReference type="GO" id="GO:0019262">
    <property type="term" value="P:N-acetylneuraminate catabolic process"/>
    <property type="evidence" value="ECO:0007669"/>
    <property type="project" value="TreeGrafter"/>
</dbReference>
<dbReference type="PROSITE" id="PS00666">
    <property type="entry name" value="DHDPS_2"/>
    <property type="match status" value="1"/>
</dbReference>
<dbReference type="PANTHER" id="PTHR42849">
    <property type="entry name" value="N-ACETYLNEURAMINATE LYASE"/>
    <property type="match status" value="1"/>
</dbReference>
<name>A0A4R5DB73_9ACTN</name>
<reference evidence="4 5" key="1">
    <citation type="submission" date="2019-03" db="EMBL/GenBank/DDBJ databases">
        <title>Draft genome sequences of novel Actinobacteria.</title>
        <authorList>
            <person name="Sahin N."/>
            <person name="Ay H."/>
            <person name="Saygin H."/>
        </authorList>
    </citation>
    <scope>NUCLEOTIDE SEQUENCE [LARGE SCALE GENOMIC DNA]</scope>
    <source>
        <strain evidence="4 5">5K138</strain>
    </source>
</reference>
<evidence type="ECO:0000313" key="5">
    <source>
        <dbReference type="Proteomes" id="UP000294739"/>
    </source>
</evidence>
<dbReference type="InterPro" id="IPR013785">
    <property type="entry name" value="Aldolase_TIM"/>
</dbReference>
<sequence>MAAGVDGRALLSGVMAPLVTPMERPGVPSAAAASALLEALARAGVRSLMLFGSAAFAEQPTPVVAYNMPRYSNPLTPELFDEVLAMPHVVGVKDSSGDLALFGHVVAAARRRPGVGVSQGSETQLVAGLEGGADGIEAALRPARSARGQGRPGLTQALPTAPLP</sequence>
<keyword evidence="2" id="KW-0704">Schiff base</keyword>
<dbReference type="AlphaFoldDB" id="A0A4R5DB73"/>
<evidence type="ECO:0008006" key="6">
    <source>
        <dbReference type="Google" id="ProtNLM"/>
    </source>
</evidence>
<evidence type="ECO:0000256" key="3">
    <source>
        <dbReference type="SAM" id="MobiDB-lite"/>
    </source>
</evidence>
<dbReference type="Gene3D" id="3.20.20.70">
    <property type="entry name" value="Aldolase class I"/>
    <property type="match status" value="1"/>
</dbReference>
<evidence type="ECO:0000313" key="4">
    <source>
        <dbReference type="EMBL" id="TDE09061.1"/>
    </source>
</evidence>
<accession>A0A4R5DB73</accession>
<dbReference type="InterPro" id="IPR002220">
    <property type="entry name" value="DapA-like"/>
</dbReference>
<dbReference type="RefSeq" id="WP_131895923.1">
    <property type="nucleotide sequence ID" value="NZ_SMKZ01000020.1"/>
</dbReference>
<dbReference type="EMBL" id="SMKZ01000020">
    <property type="protein sequence ID" value="TDE09061.1"/>
    <property type="molecule type" value="Genomic_DNA"/>
</dbReference>
<dbReference type="OrthoDB" id="4160798at2"/>
<dbReference type="PANTHER" id="PTHR42849:SF1">
    <property type="entry name" value="N-ACETYLNEURAMINATE LYASE"/>
    <property type="match status" value="1"/>
</dbReference>
<dbReference type="Pfam" id="PF00701">
    <property type="entry name" value="DHDPS"/>
    <property type="match status" value="1"/>
</dbReference>
<evidence type="ECO:0000256" key="2">
    <source>
        <dbReference type="ARBA" id="ARBA00023270"/>
    </source>
</evidence>
<comment type="caution">
    <text evidence="4">The sequence shown here is derived from an EMBL/GenBank/DDBJ whole genome shotgun (WGS) entry which is preliminary data.</text>
</comment>
<protein>
    <recommendedName>
        <fullName evidence="6">Dihydrodipicolinate synthase family protein</fullName>
    </recommendedName>
</protein>
<dbReference type="GO" id="GO:0005829">
    <property type="term" value="C:cytosol"/>
    <property type="evidence" value="ECO:0007669"/>
    <property type="project" value="TreeGrafter"/>
</dbReference>
<dbReference type="GO" id="GO:0008747">
    <property type="term" value="F:N-acetylneuraminate lyase activity"/>
    <property type="evidence" value="ECO:0007669"/>
    <property type="project" value="TreeGrafter"/>
</dbReference>
<dbReference type="InParanoid" id="A0A4R5DB73"/>